<dbReference type="Proteomes" id="UP000078541">
    <property type="component" value="Unassembled WGS sequence"/>
</dbReference>
<name>A0A151JWU9_9HYME</name>
<dbReference type="STRING" id="34720.A0A151JWU9"/>
<dbReference type="Gene3D" id="3.30.420.10">
    <property type="entry name" value="Ribonuclease H-like superfamily/Ribonuclease H"/>
    <property type="match status" value="1"/>
</dbReference>
<gene>
    <name evidence="1" type="ORF">ALC56_06676</name>
</gene>
<evidence type="ECO:0008006" key="3">
    <source>
        <dbReference type="Google" id="ProtNLM"/>
    </source>
</evidence>
<evidence type="ECO:0000313" key="2">
    <source>
        <dbReference type="Proteomes" id="UP000078541"/>
    </source>
</evidence>
<evidence type="ECO:0000313" key="1">
    <source>
        <dbReference type="EMBL" id="KYN38941.1"/>
    </source>
</evidence>
<keyword evidence="2" id="KW-1185">Reference proteome</keyword>
<dbReference type="GO" id="GO:0003676">
    <property type="term" value="F:nucleic acid binding"/>
    <property type="evidence" value="ECO:0007669"/>
    <property type="project" value="InterPro"/>
</dbReference>
<dbReference type="PANTHER" id="PTHR47326:SF1">
    <property type="entry name" value="HTH PSQ-TYPE DOMAIN-CONTAINING PROTEIN"/>
    <property type="match status" value="1"/>
</dbReference>
<organism evidence="1 2">
    <name type="scientific">Trachymyrmex septentrionalis</name>
    <dbReference type="NCBI Taxonomy" id="34720"/>
    <lineage>
        <taxon>Eukaryota</taxon>
        <taxon>Metazoa</taxon>
        <taxon>Ecdysozoa</taxon>
        <taxon>Arthropoda</taxon>
        <taxon>Hexapoda</taxon>
        <taxon>Insecta</taxon>
        <taxon>Pterygota</taxon>
        <taxon>Neoptera</taxon>
        <taxon>Endopterygota</taxon>
        <taxon>Hymenoptera</taxon>
        <taxon>Apocrita</taxon>
        <taxon>Aculeata</taxon>
        <taxon>Formicoidea</taxon>
        <taxon>Formicidae</taxon>
        <taxon>Myrmicinae</taxon>
        <taxon>Trachymyrmex</taxon>
    </lineage>
</organism>
<accession>A0A151JWU9</accession>
<dbReference type="InterPro" id="IPR036397">
    <property type="entry name" value="RNaseH_sf"/>
</dbReference>
<dbReference type="AlphaFoldDB" id="A0A151JWU9"/>
<reference evidence="1 2" key="1">
    <citation type="submission" date="2016-03" db="EMBL/GenBank/DDBJ databases">
        <title>Trachymyrmex septentrionalis WGS genome.</title>
        <authorList>
            <person name="Nygaard S."/>
            <person name="Hu H."/>
            <person name="Boomsma J."/>
            <person name="Zhang G."/>
        </authorList>
    </citation>
    <scope>NUCLEOTIDE SEQUENCE [LARGE SCALE GENOMIC DNA]</scope>
    <source>
        <strain evidence="1">Tsep2-gDNA-1</strain>
        <tissue evidence="1">Whole body</tissue>
    </source>
</reference>
<proteinExistence type="predicted"/>
<dbReference type="EMBL" id="KQ981631">
    <property type="protein sequence ID" value="KYN38941.1"/>
    <property type="molecule type" value="Genomic_DNA"/>
</dbReference>
<sequence length="134" mass="16191">MTPHQELTNTDVRRRLEFCNWIRQPRNFHYKILFSDESTFKSDSSVSTHNYWAQENPHWFREIDHQRVWKINVWCGIIDRHIVGPFFFEENLTGVQYANFIKNDLQLLLENIPLQLRQIMWFQQDGCPAHTSSP</sequence>
<dbReference type="PANTHER" id="PTHR47326">
    <property type="entry name" value="TRANSPOSABLE ELEMENT TC3 TRANSPOSASE-LIKE PROTEIN"/>
    <property type="match status" value="1"/>
</dbReference>
<protein>
    <recommendedName>
        <fullName evidence="3">Transposable element Tc3 transposase</fullName>
    </recommendedName>
</protein>